<accession>A0A0T9PMN3</accession>
<gene>
    <name evidence="6" type="primary">torA</name>
    <name evidence="5" type="ORF">BF17_01710</name>
    <name evidence="6" type="ORF">ERS008667_01367</name>
</gene>
<keyword evidence="7" id="KW-1185">Reference proteome</keyword>
<dbReference type="Proteomes" id="UP000038204">
    <property type="component" value="Unassembled WGS sequence"/>
</dbReference>
<evidence type="ECO:0000256" key="3">
    <source>
        <dbReference type="ARBA" id="ARBA00023002"/>
    </source>
</evidence>
<sequence>MHLLDAASRDITEGSQVQVSNLRGHCLAGVSITDGVTRGVVLMATEAWFEPGFGGKRHKIEQSGNPNVLTLDIVTSRLTQGPNAMSCLVEVALYE</sequence>
<dbReference type="InterPro" id="IPR006657">
    <property type="entry name" value="MoPterin_dinucl-bd_dom"/>
</dbReference>
<evidence type="ECO:0000313" key="6">
    <source>
        <dbReference type="EMBL" id="CNH72839.1"/>
    </source>
</evidence>
<dbReference type="SUPFAM" id="SSF50692">
    <property type="entry name" value="ADC-like"/>
    <property type="match status" value="1"/>
</dbReference>
<organism evidence="6 8">
    <name type="scientific">Yersinia similis</name>
    <dbReference type="NCBI Taxonomy" id="367190"/>
    <lineage>
        <taxon>Bacteria</taxon>
        <taxon>Pseudomonadati</taxon>
        <taxon>Pseudomonadota</taxon>
        <taxon>Gammaproteobacteria</taxon>
        <taxon>Enterobacterales</taxon>
        <taxon>Yersiniaceae</taxon>
        <taxon>Yersinia</taxon>
    </lineage>
</organism>
<evidence type="ECO:0000256" key="2">
    <source>
        <dbReference type="ARBA" id="ARBA00022505"/>
    </source>
</evidence>
<dbReference type="InterPro" id="IPR009010">
    <property type="entry name" value="Asp_de-COase-like_dom_sf"/>
</dbReference>
<reference evidence="5 7" key="1">
    <citation type="journal article" date="2014" name="Genome Announc.">
        <title>Genome Sequence of Yersinia similis Y228T, a Member of the Yersinia pseudotuberculosis Complex.</title>
        <authorList>
            <person name="Sprague L.D."/>
            <person name="Neubauer H."/>
        </authorList>
    </citation>
    <scope>NUCLEOTIDE SEQUENCE [LARGE SCALE GENOMIC DNA]</scope>
    <source>
        <strain evidence="5 7">228</strain>
    </source>
</reference>
<protein>
    <submittedName>
        <fullName evidence="6">Putative biotin sulfoxide reductas2</fullName>
        <ecNumber evidence="6">1.7.2.3</ecNumber>
    </submittedName>
</protein>
<proteinExistence type="predicted"/>
<dbReference type="EMBL" id="CQBK01000008">
    <property type="protein sequence ID" value="CNH72839.1"/>
    <property type="molecule type" value="Genomic_DNA"/>
</dbReference>
<feature type="domain" description="Molybdopterin dinucleotide-binding" evidence="4">
    <location>
        <begin position="1"/>
        <end position="87"/>
    </location>
</feature>
<dbReference type="Pfam" id="PF01568">
    <property type="entry name" value="Molydop_binding"/>
    <property type="match status" value="1"/>
</dbReference>
<dbReference type="GO" id="GO:0043546">
    <property type="term" value="F:molybdopterin cofactor binding"/>
    <property type="evidence" value="ECO:0007669"/>
    <property type="project" value="InterPro"/>
</dbReference>
<dbReference type="Proteomes" id="UP000019439">
    <property type="component" value="Chromosome"/>
</dbReference>
<dbReference type="GO" id="GO:0009055">
    <property type="term" value="F:electron transfer activity"/>
    <property type="evidence" value="ECO:0007669"/>
    <property type="project" value="TreeGrafter"/>
</dbReference>
<evidence type="ECO:0000313" key="5">
    <source>
        <dbReference type="EMBL" id="AHK21890.1"/>
    </source>
</evidence>
<evidence type="ECO:0000313" key="7">
    <source>
        <dbReference type="Proteomes" id="UP000019439"/>
    </source>
</evidence>
<dbReference type="KEGG" id="ysi:BF17_01710"/>
<dbReference type="GO" id="GO:0030288">
    <property type="term" value="C:outer membrane-bounded periplasmic space"/>
    <property type="evidence" value="ECO:0007669"/>
    <property type="project" value="TreeGrafter"/>
</dbReference>
<dbReference type="EC" id="1.7.2.3" evidence="6"/>
<evidence type="ECO:0000259" key="4">
    <source>
        <dbReference type="Pfam" id="PF01568"/>
    </source>
</evidence>
<reference evidence="6 8" key="2">
    <citation type="submission" date="2015-03" db="EMBL/GenBank/DDBJ databases">
        <authorList>
            <person name="Murphy D."/>
        </authorList>
    </citation>
    <scope>NUCLEOTIDE SEQUENCE [LARGE SCALE GENOMIC DNA]</scope>
    <source>
        <strain evidence="6 8">Y233</strain>
    </source>
</reference>
<keyword evidence="2" id="KW-0500">Molybdenum</keyword>
<evidence type="ECO:0000256" key="1">
    <source>
        <dbReference type="ARBA" id="ARBA00001942"/>
    </source>
</evidence>
<dbReference type="AlphaFoldDB" id="A0A0T9PMN3"/>
<dbReference type="GO" id="GO:0009061">
    <property type="term" value="P:anaerobic respiration"/>
    <property type="evidence" value="ECO:0007669"/>
    <property type="project" value="TreeGrafter"/>
</dbReference>
<name>A0A0T9PMN3_9GAMM</name>
<keyword evidence="3 6" id="KW-0560">Oxidoreductase</keyword>
<dbReference type="GO" id="GO:0030151">
    <property type="term" value="F:molybdenum ion binding"/>
    <property type="evidence" value="ECO:0007669"/>
    <property type="project" value="TreeGrafter"/>
</dbReference>
<dbReference type="GO" id="GO:0050626">
    <property type="term" value="F:trimethylamine-N-oxide reductase (cytochrome c) activity"/>
    <property type="evidence" value="ECO:0007669"/>
    <property type="project" value="UniProtKB-EC"/>
</dbReference>
<dbReference type="Gene3D" id="2.40.40.20">
    <property type="match status" value="1"/>
</dbReference>
<dbReference type="PANTHER" id="PTHR43742:SF10">
    <property type="entry name" value="TRIMETHYLAMINE-N-OXIDE REDUCTASE 2"/>
    <property type="match status" value="1"/>
</dbReference>
<dbReference type="PANTHER" id="PTHR43742">
    <property type="entry name" value="TRIMETHYLAMINE-N-OXIDE REDUCTASE"/>
    <property type="match status" value="1"/>
</dbReference>
<dbReference type="EMBL" id="CP007230">
    <property type="protein sequence ID" value="AHK21890.1"/>
    <property type="molecule type" value="Genomic_DNA"/>
</dbReference>
<comment type="cofactor">
    <cofactor evidence="1">
        <name>Mo-bis(molybdopterin guanine dinucleotide)</name>
        <dbReference type="ChEBI" id="CHEBI:60539"/>
    </cofactor>
</comment>
<dbReference type="InterPro" id="IPR050612">
    <property type="entry name" value="Prok_Mopterin_Oxidored"/>
</dbReference>
<dbReference type="PATRIC" id="fig|367190.3.peg.269"/>
<evidence type="ECO:0000313" key="8">
    <source>
        <dbReference type="Proteomes" id="UP000038204"/>
    </source>
</evidence>